<dbReference type="STRING" id="1032480.MLP_25670"/>
<dbReference type="PANTHER" id="PTHR12526:SF600">
    <property type="entry name" value="GLYCOSYL TRANSFERASE GROUP 1"/>
    <property type="match status" value="1"/>
</dbReference>
<dbReference type="SUPFAM" id="SSF53756">
    <property type="entry name" value="UDP-Glycosyltransferase/glycogen phosphorylase"/>
    <property type="match status" value="2"/>
</dbReference>
<dbReference type="PANTHER" id="PTHR12526">
    <property type="entry name" value="GLYCOSYLTRANSFERASE"/>
    <property type="match status" value="1"/>
</dbReference>
<evidence type="ECO:0000256" key="2">
    <source>
        <dbReference type="ARBA" id="ARBA00022679"/>
    </source>
</evidence>
<dbReference type="HOGENOM" id="CLU_330044_0_0_11"/>
<proteinExistence type="predicted"/>
<evidence type="ECO:0000259" key="3">
    <source>
        <dbReference type="Pfam" id="PF00534"/>
    </source>
</evidence>
<protein>
    <recommendedName>
        <fullName evidence="7">Glycosyltransferase</fullName>
    </recommendedName>
</protein>
<dbReference type="RefSeq" id="WP_013863450.1">
    <property type="nucleotide sequence ID" value="NC_015635.1"/>
</dbReference>
<organism evidence="5 6">
    <name type="scientific">Microlunatus phosphovorus (strain ATCC 700054 / DSM 10555 / JCM 9379 / NBRC 101784 / NCIMB 13414 / VKM Ac-1990 / NM-1)</name>
    <dbReference type="NCBI Taxonomy" id="1032480"/>
    <lineage>
        <taxon>Bacteria</taxon>
        <taxon>Bacillati</taxon>
        <taxon>Actinomycetota</taxon>
        <taxon>Actinomycetes</taxon>
        <taxon>Propionibacteriales</taxon>
        <taxon>Propionibacteriaceae</taxon>
        <taxon>Microlunatus</taxon>
    </lineage>
</organism>
<dbReference type="CDD" id="cd03801">
    <property type="entry name" value="GT4_PimA-like"/>
    <property type="match status" value="1"/>
</dbReference>
<dbReference type="EMBL" id="AP012204">
    <property type="protein sequence ID" value="BAK35581.1"/>
    <property type="molecule type" value="Genomic_DNA"/>
</dbReference>
<dbReference type="AlphaFoldDB" id="F5XGU9"/>
<evidence type="ECO:0000313" key="6">
    <source>
        <dbReference type="Proteomes" id="UP000007947"/>
    </source>
</evidence>
<keyword evidence="1" id="KW-0328">Glycosyltransferase</keyword>
<dbReference type="Gene3D" id="3.40.50.2000">
    <property type="entry name" value="Glycogen Phosphorylase B"/>
    <property type="match status" value="3"/>
</dbReference>
<name>F5XGU9_MICPN</name>
<evidence type="ECO:0000313" key="5">
    <source>
        <dbReference type="EMBL" id="BAK35581.1"/>
    </source>
</evidence>
<keyword evidence="2" id="KW-0808">Transferase</keyword>
<dbReference type="Pfam" id="PF00534">
    <property type="entry name" value="Glycos_transf_1"/>
    <property type="match status" value="1"/>
</dbReference>
<dbReference type="KEGG" id="mph:MLP_25670"/>
<feature type="domain" description="Glycosyltransferase subfamily 4-like N-terminal" evidence="4">
    <location>
        <begin position="162"/>
        <end position="277"/>
    </location>
</feature>
<evidence type="ECO:0000259" key="4">
    <source>
        <dbReference type="Pfam" id="PF13579"/>
    </source>
</evidence>
<sequence length="869" mass="95665">MPSRPPRLAVIVANAITGDSRVQKVALSAARDGWEVCLIGRSPTGKVQRSRIGAVQVIRVPVGNDLARAENARRKTGTRLLQPGSSMSKGREAWEATFESRQRLRSEQISLLGQRGTPLASAARFGLRGVSYLDRLSHRAKEDAAAWDLARRPDPAAPVGDWRHDQPNLLDLDLAFGPYIERFRPDVIHVNDITMLNTGAIAAARLRRRGHPVSWIYDAHEYVAGVDWPTPRMASAYPELEREYIHRADAVVTVSPEIAEIIQRDHQLATRPLVVRNTPVREAIGRDSAVSVRTAADLPAETPLLVYSGYIQAQRGLDTAIDALPLLPEVHLVIVANLNNPALTKLLRRADRVQVADRVHAVPYVDPQDVADYLSSADLGIICSAKTINYELSLPTKLAEYIHAGLPVVVSDVKTLSAYVREHGIGSVFEAGQPESFATAVRAALADREARRTGITEEMLVDLSWEHQAEGLLKLYRKVSGLDPRPRTDLDWDVTEVKDPPRLLNTRHERHAVTGEDVPWRRMGNTKIKLGMGMGNYAGQLAALAQAVTERNEQVSAEVITRTAGTGFGYPSDIYLSARSLTDLEVQLDLARRVLSRYTHLISDAFLPILGQLNGTDISGDLPALTRAGIKTALLCHGSEIRDPKRHLERLPYSHFNNASDDLLEARIRAVQHNADIVAQVDLPIFVTTPDLLDDVPKATWIPLVVDVDAWSCEVPVFERQRPVVLHAPSKRWTKGTDLFLPDLEEMDARGVIELRLVEGVPWTTMRDQVQAADIVVDQVAIGSYGTLACEAMAAGKPVVVHLTPTVLTALGGTPPLVNTEPTGVRAAIEQLLDDRDRAREIGREAHDFVRVTHDGRRSAELLGGFLQS</sequence>
<dbReference type="GO" id="GO:0016757">
    <property type="term" value="F:glycosyltransferase activity"/>
    <property type="evidence" value="ECO:0007669"/>
    <property type="project" value="UniProtKB-KW"/>
</dbReference>
<gene>
    <name evidence="5" type="ordered locus">MLP_25670</name>
</gene>
<dbReference type="InterPro" id="IPR001296">
    <property type="entry name" value="Glyco_trans_1"/>
</dbReference>
<accession>F5XGU9</accession>
<dbReference type="InterPro" id="IPR028098">
    <property type="entry name" value="Glyco_trans_4-like_N"/>
</dbReference>
<dbReference type="Proteomes" id="UP000007947">
    <property type="component" value="Chromosome"/>
</dbReference>
<feature type="domain" description="Glycosyl transferase family 1" evidence="3">
    <location>
        <begin position="298"/>
        <end position="452"/>
    </location>
</feature>
<keyword evidence="6" id="KW-1185">Reference proteome</keyword>
<dbReference type="eggNOG" id="COG0438">
    <property type="taxonomic scope" value="Bacteria"/>
</dbReference>
<evidence type="ECO:0008006" key="7">
    <source>
        <dbReference type="Google" id="ProtNLM"/>
    </source>
</evidence>
<evidence type="ECO:0000256" key="1">
    <source>
        <dbReference type="ARBA" id="ARBA00022676"/>
    </source>
</evidence>
<reference evidence="5 6" key="1">
    <citation type="submission" date="2011-05" db="EMBL/GenBank/DDBJ databases">
        <title>Whole genome sequence of Microlunatus phosphovorus NM-1.</title>
        <authorList>
            <person name="Hosoyama A."/>
            <person name="Sasaki K."/>
            <person name="Harada T."/>
            <person name="Igarashi R."/>
            <person name="Kawakoshi A."/>
            <person name="Sasagawa M."/>
            <person name="Fukada J."/>
            <person name="Nakamura S."/>
            <person name="Katano Y."/>
            <person name="Hanada S."/>
            <person name="Kamagata Y."/>
            <person name="Nakamura N."/>
            <person name="Yamazaki S."/>
            <person name="Fujita N."/>
        </authorList>
    </citation>
    <scope>NUCLEOTIDE SEQUENCE [LARGE SCALE GENOMIC DNA]</scope>
    <source>
        <strain evidence="6">ATCC 700054 / DSM 10555 / JCM 9379 / NBRC 101784 / NCIMB 13414 / VKM Ac-1990 / NM-1</strain>
    </source>
</reference>
<dbReference type="Pfam" id="PF13579">
    <property type="entry name" value="Glyco_trans_4_4"/>
    <property type="match status" value="1"/>
</dbReference>